<accession>A0A0B7FE08</accession>
<dbReference type="Proteomes" id="UP000059188">
    <property type="component" value="Unassembled WGS sequence"/>
</dbReference>
<feature type="compositionally biased region" description="Polar residues" evidence="1">
    <location>
        <begin position="155"/>
        <end position="170"/>
    </location>
</feature>
<proteinExistence type="predicted"/>
<protein>
    <submittedName>
        <fullName evidence="2">Uncharacterized protein</fullName>
    </submittedName>
</protein>
<feature type="compositionally biased region" description="Gly residues" evidence="1">
    <location>
        <begin position="116"/>
        <end position="129"/>
    </location>
</feature>
<reference evidence="2 3" key="1">
    <citation type="submission" date="2014-11" db="EMBL/GenBank/DDBJ databases">
        <authorList>
            <person name="Wibberg Daniel"/>
        </authorList>
    </citation>
    <scope>NUCLEOTIDE SEQUENCE [LARGE SCALE GENOMIC DNA]</scope>
    <source>
        <strain evidence="2">Rhizoctonia solani AG1-IB 7/3/14</strain>
    </source>
</reference>
<name>A0A0B7FE08_THACB</name>
<feature type="region of interest" description="Disordered" evidence="1">
    <location>
        <begin position="111"/>
        <end position="182"/>
    </location>
</feature>
<gene>
    <name evidence="2" type="ORF">RSOLAG1IB_01117</name>
</gene>
<dbReference type="AlphaFoldDB" id="A0A0B7FE08"/>
<keyword evidence="3" id="KW-1185">Reference proteome</keyword>
<organism evidence="2 3">
    <name type="scientific">Thanatephorus cucumeris (strain AG1-IB / isolate 7/3/14)</name>
    <name type="common">Lettuce bottom rot fungus</name>
    <name type="synonym">Rhizoctonia solani</name>
    <dbReference type="NCBI Taxonomy" id="1108050"/>
    <lineage>
        <taxon>Eukaryota</taxon>
        <taxon>Fungi</taxon>
        <taxon>Dikarya</taxon>
        <taxon>Basidiomycota</taxon>
        <taxon>Agaricomycotina</taxon>
        <taxon>Agaricomycetes</taxon>
        <taxon>Cantharellales</taxon>
        <taxon>Ceratobasidiaceae</taxon>
        <taxon>Rhizoctonia</taxon>
        <taxon>Rhizoctonia solani AG-1</taxon>
    </lineage>
</organism>
<dbReference type="EMBL" id="LN679101">
    <property type="protein sequence ID" value="CEL55109.1"/>
    <property type="molecule type" value="Genomic_DNA"/>
</dbReference>
<sequence>MESMNRTGSGSMLDDTRARVKSALVRTDEKIKEQAYIAWMGYYKSSLRDLGWKDVELVQRANDMARDVFLYPGYQASDNPTSTWLPPPIMAKTIGMMGLRDVRRHNLFNVQTEVGQGSGGRGGRGGRGDPGSARNQGQGPGQSAEAKPLPESVGFQASPSENQRASTSSFRGRGRGRGRGKR</sequence>
<evidence type="ECO:0000313" key="3">
    <source>
        <dbReference type="Proteomes" id="UP000059188"/>
    </source>
</evidence>
<evidence type="ECO:0000313" key="2">
    <source>
        <dbReference type="EMBL" id="CEL55109.1"/>
    </source>
</evidence>
<feature type="compositionally biased region" description="Basic residues" evidence="1">
    <location>
        <begin position="172"/>
        <end position="182"/>
    </location>
</feature>
<evidence type="ECO:0000256" key="1">
    <source>
        <dbReference type="SAM" id="MobiDB-lite"/>
    </source>
</evidence>
<dbReference type="STRING" id="1108050.A0A0B7FE08"/>